<name>A0A291RY04_9NOCA</name>
<keyword evidence="2 4" id="KW-0238">DNA-binding</keyword>
<sequence length="210" mass="23518">MVNFPFVTIEAGLRETKKRETRQSISDHATRLFISHGFEATTIAEIADAARVAKKTVTNYFPRKEDLALDYHNEFTASLATTVASRAPGESALTALRHEFDRAATNYEPAAGFANIDFCRMIKKSPTLTARLRELHELREQALAEALPGNQLTRRAAATQLASAHRLLFQRVQELTLERKSRRQIADTVRAEATYIFDLLEPALGNYAIA</sequence>
<evidence type="ECO:0000256" key="1">
    <source>
        <dbReference type="ARBA" id="ARBA00023015"/>
    </source>
</evidence>
<evidence type="ECO:0000256" key="3">
    <source>
        <dbReference type="ARBA" id="ARBA00023163"/>
    </source>
</evidence>
<dbReference type="SUPFAM" id="SSF46689">
    <property type="entry name" value="Homeodomain-like"/>
    <property type="match status" value="1"/>
</dbReference>
<gene>
    <name evidence="6" type="ORF">CRH09_29090</name>
</gene>
<dbReference type="PANTHER" id="PTHR30055">
    <property type="entry name" value="HTH-TYPE TRANSCRIPTIONAL REGULATOR RUTR"/>
    <property type="match status" value="1"/>
</dbReference>
<dbReference type="InterPro" id="IPR050109">
    <property type="entry name" value="HTH-type_TetR-like_transc_reg"/>
</dbReference>
<feature type="DNA-binding region" description="H-T-H motif" evidence="4">
    <location>
        <begin position="42"/>
        <end position="61"/>
    </location>
</feature>
<organism evidence="6 7">
    <name type="scientific">Nocardia terpenica</name>
    <dbReference type="NCBI Taxonomy" id="455432"/>
    <lineage>
        <taxon>Bacteria</taxon>
        <taxon>Bacillati</taxon>
        <taxon>Actinomycetota</taxon>
        <taxon>Actinomycetes</taxon>
        <taxon>Mycobacteriales</taxon>
        <taxon>Nocardiaceae</taxon>
        <taxon>Nocardia</taxon>
    </lineage>
</organism>
<dbReference type="InterPro" id="IPR001647">
    <property type="entry name" value="HTH_TetR"/>
</dbReference>
<evidence type="ECO:0000259" key="5">
    <source>
        <dbReference type="PROSITE" id="PS50977"/>
    </source>
</evidence>
<proteinExistence type="predicted"/>
<dbReference type="Pfam" id="PF00440">
    <property type="entry name" value="TetR_N"/>
    <property type="match status" value="1"/>
</dbReference>
<dbReference type="AlphaFoldDB" id="A0A291RY04"/>
<dbReference type="Gene3D" id="1.10.357.10">
    <property type="entry name" value="Tetracycline Repressor, domain 2"/>
    <property type="match status" value="1"/>
</dbReference>
<dbReference type="PANTHER" id="PTHR30055:SF234">
    <property type="entry name" value="HTH-TYPE TRANSCRIPTIONAL REGULATOR BETI"/>
    <property type="match status" value="1"/>
</dbReference>
<dbReference type="Gene3D" id="1.10.10.60">
    <property type="entry name" value="Homeodomain-like"/>
    <property type="match status" value="1"/>
</dbReference>
<evidence type="ECO:0000313" key="7">
    <source>
        <dbReference type="Proteomes" id="UP000221961"/>
    </source>
</evidence>
<dbReference type="Proteomes" id="UP000221961">
    <property type="component" value="Chromosome"/>
</dbReference>
<keyword evidence="3" id="KW-0804">Transcription</keyword>
<dbReference type="GO" id="GO:0000976">
    <property type="term" value="F:transcription cis-regulatory region binding"/>
    <property type="evidence" value="ECO:0007669"/>
    <property type="project" value="TreeGrafter"/>
</dbReference>
<dbReference type="GO" id="GO:0003700">
    <property type="term" value="F:DNA-binding transcription factor activity"/>
    <property type="evidence" value="ECO:0007669"/>
    <property type="project" value="TreeGrafter"/>
</dbReference>
<evidence type="ECO:0000313" key="6">
    <source>
        <dbReference type="EMBL" id="ATL72195.1"/>
    </source>
</evidence>
<protein>
    <submittedName>
        <fullName evidence="6">TetR family transcriptional regulator</fullName>
    </submittedName>
</protein>
<accession>A0A291RY04</accession>
<dbReference type="KEGG" id="ntp:CRH09_29090"/>
<evidence type="ECO:0000256" key="4">
    <source>
        <dbReference type="PROSITE-ProRule" id="PRU00335"/>
    </source>
</evidence>
<evidence type="ECO:0000256" key="2">
    <source>
        <dbReference type="ARBA" id="ARBA00023125"/>
    </source>
</evidence>
<dbReference type="InterPro" id="IPR009057">
    <property type="entry name" value="Homeodomain-like_sf"/>
</dbReference>
<reference evidence="6 7" key="1">
    <citation type="submission" date="2017-10" db="EMBL/GenBank/DDBJ databases">
        <title>Comparative genomics between pathogenic Norcardia.</title>
        <authorList>
            <person name="Zeng L."/>
        </authorList>
    </citation>
    <scope>NUCLEOTIDE SEQUENCE [LARGE SCALE GENOMIC DNA]</scope>
    <source>
        <strain evidence="6 7">NC_YFY_NT001</strain>
    </source>
</reference>
<dbReference type="EMBL" id="CP023778">
    <property type="protein sequence ID" value="ATL72195.1"/>
    <property type="molecule type" value="Genomic_DNA"/>
</dbReference>
<feature type="domain" description="HTH tetR-type" evidence="5">
    <location>
        <begin position="19"/>
        <end position="79"/>
    </location>
</feature>
<keyword evidence="1" id="KW-0805">Transcription regulation</keyword>
<dbReference type="PROSITE" id="PS50977">
    <property type="entry name" value="HTH_TETR_2"/>
    <property type="match status" value="1"/>
</dbReference>